<dbReference type="PANTHER" id="PTHR22600">
    <property type="entry name" value="BETA-HEXOSAMINIDASE"/>
    <property type="match status" value="1"/>
</dbReference>
<evidence type="ECO:0000313" key="7">
    <source>
        <dbReference type="EMBL" id="EKC49620.1"/>
    </source>
</evidence>
<name>K1S7D7_9ZZZZ</name>
<comment type="similarity">
    <text evidence="2">Belongs to the glycosyl hydrolase 20 family.</text>
</comment>
<proteinExistence type="inferred from homology"/>
<evidence type="ECO:0000259" key="5">
    <source>
        <dbReference type="Pfam" id="PF00728"/>
    </source>
</evidence>
<organism evidence="7">
    <name type="scientific">human gut metagenome</name>
    <dbReference type="NCBI Taxonomy" id="408170"/>
    <lineage>
        <taxon>unclassified sequences</taxon>
        <taxon>metagenomes</taxon>
        <taxon>organismal metagenomes</taxon>
    </lineage>
</organism>
<dbReference type="GO" id="GO:0005975">
    <property type="term" value="P:carbohydrate metabolic process"/>
    <property type="evidence" value="ECO:0007669"/>
    <property type="project" value="InterPro"/>
</dbReference>
<keyword evidence="4" id="KW-0378">Hydrolase</keyword>
<evidence type="ECO:0000256" key="1">
    <source>
        <dbReference type="ARBA" id="ARBA00001231"/>
    </source>
</evidence>
<dbReference type="EC" id="3.2.1.52" evidence="3"/>
<comment type="catalytic activity">
    <reaction evidence="1">
        <text>Hydrolysis of terminal non-reducing N-acetyl-D-hexosamine residues in N-acetyl-beta-D-hexosaminides.</text>
        <dbReference type="EC" id="3.2.1.52"/>
    </reaction>
</comment>
<evidence type="ECO:0000256" key="4">
    <source>
        <dbReference type="ARBA" id="ARBA00022801"/>
    </source>
</evidence>
<dbReference type="GO" id="GO:0016020">
    <property type="term" value="C:membrane"/>
    <property type="evidence" value="ECO:0007669"/>
    <property type="project" value="TreeGrafter"/>
</dbReference>
<dbReference type="EMBL" id="AJWZ01010034">
    <property type="protein sequence ID" value="EKC49620.1"/>
    <property type="molecule type" value="Genomic_DNA"/>
</dbReference>
<dbReference type="InterPro" id="IPR025705">
    <property type="entry name" value="Beta_hexosaminidase_sua/sub"/>
</dbReference>
<dbReference type="SUPFAM" id="SSF51445">
    <property type="entry name" value="(Trans)glycosidases"/>
    <property type="match status" value="1"/>
</dbReference>
<sequence length="231" mass="26826">YFDWYQATPDTQPRAMTGYSPIKKMYSICPVATTPESAVRNEQMIQGKFLEPNSVAWIRPENAGRVIGVQGCAWAEFINDEKHLEYMIFPRLLAIAEMAWTQEEKREWQHFKPRMNAHIPQLLARGINSFTLTDEIELTTRKVEHGGMEVMLDTEKYPVEIRYTLDGKIPGATSLRYDKPFIINDSVVVKAAIFREGKILGPILERNVGTEKEIRNYFEYVEPEHWKNVKQ</sequence>
<feature type="non-terminal residue" evidence="7">
    <location>
        <position position="1"/>
    </location>
</feature>
<feature type="domain" description="Glycoside hydrolase family 20 catalytic" evidence="5">
    <location>
        <begin position="1"/>
        <end position="102"/>
    </location>
</feature>
<dbReference type="AlphaFoldDB" id="K1S7D7"/>
<dbReference type="GO" id="GO:0030203">
    <property type="term" value="P:glycosaminoglycan metabolic process"/>
    <property type="evidence" value="ECO:0007669"/>
    <property type="project" value="TreeGrafter"/>
</dbReference>
<gene>
    <name evidence="7" type="ORF">OBE_14542</name>
</gene>
<reference evidence="7" key="1">
    <citation type="journal article" date="2013" name="Environ. Microbiol.">
        <title>Microbiota from the distal guts of lean and obese adolescents exhibit partial functional redundancy besides clear differences in community structure.</title>
        <authorList>
            <person name="Ferrer M."/>
            <person name="Ruiz A."/>
            <person name="Lanza F."/>
            <person name="Haange S.B."/>
            <person name="Oberbach A."/>
            <person name="Till H."/>
            <person name="Bargiela R."/>
            <person name="Campoy C."/>
            <person name="Segura M.T."/>
            <person name="Richter M."/>
            <person name="von Bergen M."/>
            <person name="Seifert J."/>
            <person name="Suarez A."/>
        </authorList>
    </citation>
    <scope>NUCLEOTIDE SEQUENCE</scope>
</reference>
<dbReference type="InterPro" id="IPR059177">
    <property type="entry name" value="GH29D-like_dom"/>
</dbReference>
<protein>
    <recommendedName>
        <fullName evidence="3">beta-N-acetylhexosaminidase</fullName>
        <ecNumber evidence="3">3.2.1.52</ecNumber>
    </recommendedName>
</protein>
<evidence type="ECO:0000256" key="3">
    <source>
        <dbReference type="ARBA" id="ARBA00012663"/>
    </source>
</evidence>
<dbReference type="Gene3D" id="3.20.20.80">
    <property type="entry name" value="Glycosidases"/>
    <property type="match status" value="1"/>
</dbReference>
<dbReference type="Pfam" id="PF00728">
    <property type="entry name" value="Glyco_hydro_20"/>
    <property type="match status" value="1"/>
</dbReference>
<dbReference type="InterPro" id="IPR017853">
    <property type="entry name" value="GH"/>
</dbReference>
<evidence type="ECO:0000259" key="6">
    <source>
        <dbReference type="Pfam" id="PF13290"/>
    </source>
</evidence>
<evidence type="ECO:0000256" key="2">
    <source>
        <dbReference type="ARBA" id="ARBA00006285"/>
    </source>
</evidence>
<dbReference type="Pfam" id="PF13290">
    <property type="entry name" value="CHB_HEX_C_1"/>
    <property type="match status" value="1"/>
</dbReference>
<dbReference type="GO" id="GO:0004563">
    <property type="term" value="F:beta-N-acetylhexosaminidase activity"/>
    <property type="evidence" value="ECO:0007669"/>
    <property type="project" value="UniProtKB-EC"/>
</dbReference>
<dbReference type="PANTHER" id="PTHR22600:SF57">
    <property type="entry name" value="BETA-N-ACETYLHEXOSAMINIDASE"/>
    <property type="match status" value="1"/>
</dbReference>
<feature type="domain" description="GH29D-like beta-sandwich" evidence="6">
    <location>
        <begin position="149"/>
        <end position="198"/>
    </location>
</feature>
<accession>K1S7D7</accession>
<comment type="caution">
    <text evidence="7">The sequence shown here is derived from an EMBL/GenBank/DDBJ whole genome shotgun (WGS) entry which is preliminary data.</text>
</comment>
<dbReference type="InterPro" id="IPR015883">
    <property type="entry name" value="Glyco_hydro_20_cat"/>
</dbReference>